<organism evidence="2 3">
    <name type="scientific">Cupriavidus campinensis</name>
    <dbReference type="NCBI Taxonomy" id="151783"/>
    <lineage>
        <taxon>Bacteria</taxon>
        <taxon>Pseudomonadati</taxon>
        <taxon>Pseudomonadota</taxon>
        <taxon>Betaproteobacteria</taxon>
        <taxon>Burkholderiales</taxon>
        <taxon>Burkholderiaceae</taxon>
        <taxon>Cupriavidus</taxon>
    </lineage>
</organism>
<dbReference type="AlphaFoldDB" id="A0AAE9HZE3"/>
<protein>
    <submittedName>
        <fullName evidence="2">OST-HTH/LOTUS domain-containing protein</fullName>
    </submittedName>
</protein>
<evidence type="ECO:0000313" key="2">
    <source>
        <dbReference type="EMBL" id="URF04314.1"/>
    </source>
</evidence>
<accession>A0AAE9HZE3</accession>
<dbReference type="InterPro" id="IPR041966">
    <property type="entry name" value="LOTUS-like"/>
</dbReference>
<evidence type="ECO:0000313" key="3">
    <source>
        <dbReference type="Proteomes" id="UP001056132"/>
    </source>
</evidence>
<gene>
    <name evidence="2" type="ORF">M5D45_00120</name>
</gene>
<proteinExistence type="predicted"/>
<sequence length="292" mass="33246">MISLPSANPDALLDLQRTVQRKLGRCLLRLQQYEILLKSLLAHRDIAGPPARLQAIRDAQVTYIQKQTLGTLVGMLTGDYLTPSQDDHVASEDESGDGGLWVRFRSQIELDPERYGAIKAALKELVDLRNELVHHFLQRFNIWEVDGCTAADTHLDASFETIDGHFLTLRGWAQSMQEAWAHMAAFMVTPAYQDFVVNGIWPDGAVNWPTSGAVSYLREAESRFAVNGWVRLNAATAWIREQHPDQQPQRYGCGSWRQVIHESRQFEIRKQVDMDRGCSEVWYRSRPVETAI</sequence>
<dbReference type="EMBL" id="CP097330">
    <property type="protein sequence ID" value="URF04314.1"/>
    <property type="molecule type" value="Genomic_DNA"/>
</dbReference>
<reference evidence="2" key="1">
    <citation type="journal article" date="2022" name="Microbiol. Resour. Announc.">
        <title>Genome Sequence of Cupriavidus campinensis Strain G5, a Member of a Bacterial Consortium Capable of Polyethylene Degradation.</title>
        <authorList>
            <person name="Schneider B."/>
            <person name="Pfeiffer F."/>
            <person name="Dyall-Smith M."/>
            <person name="Kunte H.J."/>
        </authorList>
    </citation>
    <scope>NUCLEOTIDE SEQUENCE</scope>
    <source>
        <strain evidence="2">G5</strain>
    </source>
</reference>
<evidence type="ECO:0000259" key="1">
    <source>
        <dbReference type="Pfam" id="PF12872"/>
    </source>
</evidence>
<name>A0AAE9HZE3_9BURK</name>
<dbReference type="KEGG" id="ccam:M5D45_00120"/>
<feature type="domain" description="HTH OST-type" evidence="1">
    <location>
        <begin position="208"/>
        <end position="274"/>
    </location>
</feature>
<dbReference type="Proteomes" id="UP001056132">
    <property type="component" value="Chromosome 1"/>
</dbReference>
<dbReference type="InterPro" id="IPR025605">
    <property type="entry name" value="OST-HTH/LOTUS_dom"/>
</dbReference>
<reference evidence="2" key="2">
    <citation type="submission" date="2022-05" db="EMBL/GenBank/DDBJ databases">
        <authorList>
            <person name="Kunte H.-J."/>
        </authorList>
    </citation>
    <scope>NUCLEOTIDE SEQUENCE</scope>
    <source>
        <strain evidence="2">G5</strain>
    </source>
</reference>
<dbReference type="RefSeq" id="WP_250024967.1">
    <property type="nucleotide sequence ID" value="NZ_CP097330.1"/>
</dbReference>
<dbReference type="CDD" id="cd10146">
    <property type="entry name" value="LabA_like_C"/>
    <property type="match status" value="1"/>
</dbReference>
<dbReference type="Gene3D" id="3.30.420.610">
    <property type="entry name" value="LOTUS domain-like"/>
    <property type="match status" value="1"/>
</dbReference>
<dbReference type="Pfam" id="PF12872">
    <property type="entry name" value="OST-HTH"/>
    <property type="match status" value="1"/>
</dbReference>